<dbReference type="Pfam" id="PF00271">
    <property type="entry name" value="Helicase_C"/>
    <property type="match status" value="1"/>
</dbReference>
<dbReference type="GO" id="GO:0003676">
    <property type="term" value="F:nucleic acid binding"/>
    <property type="evidence" value="ECO:0007669"/>
    <property type="project" value="InterPro"/>
</dbReference>
<evidence type="ECO:0000256" key="1">
    <source>
        <dbReference type="ARBA" id="ARBA00022741"/>
    </source>
</evidence>
<dbReference type="GO" id="GO:0004386">
    <property type="term" value="F:helicase activity"/>
    <property type="evidence" value="ECO:0007669"/>
    <property type="project" value="UniProtKB-KW"/>
</dbReference>
<evidence type="ECO:0000313" key="9">
    <source>
        <dbReference type="EMBL" id="CAI6308174.1"/>
    </source>
</evidence>
<evidence type="ECO:0000256" key="3">
    <source>
        <dbReference type="ARBA" id="ARBA00022806"/>
    </source>
</evidence>
<keyword evidence="5" id="KW-0175">Coiled coil</keyword>
<dbReference type="Proteomes" id="UP001152607">
    <property type="component" value="Unassembled WGS sequence"/>
</dbReference>
<reference evidence="9" key="1">
    <citation type="submission" date="2023-01" db="EMBL/GenBank/DDBJ databases">
        <authorList>
            <person name="Van Ghelder C."/>
            <person name="Rancurel C."/>
        </authorList>
    </citation>
    <scope>NUCLEOTIDE SEQUENCE</scope>
    <source>
        <strain evidence="9">CNCM I-4278</strain>
    </source>
</reference>
<keyword evidence="4" id="KW-0067">ATP-binding</keyword>
<evidence type="ECO:0000259" key="8">
    <source>
        <dbReference type="PROSITE" id="PS51194"/>
    </source>
</evidence>
<feature type="region of interest" description="Disordered" evidence="6">
    <location>
        <begin position="1071"/>
        <end position="1112"/>
    </location>
</feature>
<dbReference type="SMART" id="SM00487">
    <property type="entry name" value="DEXDc"/>
    <property type="match status" value="1"/>
</dbReference>
<feature type="region of interest" description="Disordered" evidence="6">
    <location>
        <begin position="1182"/>
        <end position="1224"/>
    </location>
</feature>
<dbReference type="InterPro" id="IPR055124">
    <property type="entry name" value="PIN-like_DDX60"/>
</dbReference>
<dbReference type="InterPro" id="IPR027417">
    <property type="entry name" value="P-loop_NTPase"/>
</dbReference>
<evidence type="ECO:0000256" key="6">
    <source>
        <dbReference type="SAM" id="MobiDB-lite"/>
    </source>
</evidence>
<sequence length="1815" mass="204328">MSGTNPPSDTGTLPAVLKWYSQTFSRRLDLIGDYVGNNYFLIDGNSLLLYCFADEHIDFNQGFQLLHATWAVERFLQDLIKRRCQFHIAFFDQYRELCVPSFVSDEGNKEKYLLARAAIIRHLRANLPSIHPEIDVKVFESVSSDAFANYLREVEFFFVLAHDGALPEALRRRHLLQKNLDTLQDEVHDEANQHELQTKTAFRQIIHWFMSGGMSIALINGTQFQDTKVISNVLEFRNVESGVPSTIEFKNELTDEPRPNYLKRSFWDKMNSNNQSNLSERQYITLLVLLALIHGEDVSIEFANALIRHTALISQLRLSDRLVEADDLDDESRDMLQDFCTEASLVLSSQEWAANMADWGCKCDIADLVDGRLLAVCIKNKGIGQNETYGTLLKALEAAGSNAVDEHNAASQAQTEMSSPAASPAAGSGSYAVLPFSNNVIDPHLEPIKLAIDRSGVVPPATTSQIFREATHWHNSKRPIDPKIREDQVASNAKQMKKTLRRNQFFMAEMTTYAASLTNAVGRALEPEIITTGAKLDKKEVDNPKSKPTPKPSSNPKSGKKGVPSRKEAMLAQIAKDKSRKDDASSETVAAGWRVTCDNLEKEPTPVARYQKAKQYLTTLNSEFKRDVLEAQIRLYMLNTQLIMWVAACKNKEKEKNQHIAALVFDSLNTFSKLRRPITKSVSLCLEKTIKELGLPKIPLPAPIDGDRKLAFKFVLSDISGVSLALPTDPITFQLLYCGPYFDRSMDSAPDHRVPFEPDAWQRKVLDEIDAKRSLLVVAPTSAGKTFISFYAMQQVLASNDDDVLVYVAPTKALVNQIAAEVQGRFSKTYKYGGNSVWGIHTRDYRINNPTGCQILVTVPHILQTLLLAPSNAGSWAKRVKWIIFDEVHCIGQAEDGQVWEQLLLMAPCPIIALSATIGNPQEFSDWLTSTQNAVGNKLTMVRHPHRYSDLRKFKYTPSDVSEFQGLPESRAFARLGLDNEAFNFLHPVTSLVNRSRGIPDDFSLESVDCLSLWQTLSKYQSAEYPVDKSLDPSTVLPSVIKKLDIIKWETSLKEVLKKWMADPNSPFNQVVKDLSGPVRKSDSQDQPKALVQKQATGSDEQNDEQEPEDSFEAESILPLLVKLHEQDALPGIIFNYDRGLCERICLTLLDQLETAETQWKETSPKWKSDLKKWEEYKAVMAKANKRNPPKLSKKKGNDEDGLTKEDIARDGANNEANPWASFDPERPVDRFHFADNKKLTREELDNYERELVRRDVSEWLIRALRRGIGVHHAGMNRKYRQVCEMLFRKGYLRVVVATGTLALGINMPCKTVVFSGDSVFLTALNYRQAAGRAGRRGFDMLGNVVFHGISESKIHRLISSRLPDINGHFPLTTTLVLRLCALLNESKQAPFSIRAVNALLSQPRLYLGGEESKMTVLHHLRFSIEYLRRQFLLDQSGAPLNLAGCVSHLYFTENASFSFHALLKQGYFHRLCTKFDTNREVVLQEMMLTLSHLFGRQWCRQADRDYVEHVVKKSPSIVFLPPMPEDAETILREHNESTLSVFKAYVRTYAEQHLQEPEEALPLTNLNIASDSGTNSTVNFKRRAPPTVRSPFVALSGHSDEDIESIHDLCTTVRSGVFLEEAIVPYVGVYNEKSDMPLNAYLYDFYNHGDVKALAIANRIRRGDVWFVLNDFSMVLATINTSLSNFMNLSADSEVDVRGEGEEAEEAQEDKLLPDDSGYETGSTISAASRGPAGRNALPVQVKKKKKVADSWDDDADEEEMQAEAAANAEKAAAELRELEEKPAWEEGQGLLNVLKAFKALKDDFDTKFRAMWA</sequence>
<dbReference type="Pfam" id="PF23002">
    <property type="entry name" value="PIN-like_DDX60"/>
    <property type="match status" value="1"/>
</dbReference>
<feature type="domain" description="Helicase C-terminal" evidence="8">
    <location>
        <begin position="1216"/>
        <end position="1378"/>
    </location>
</feature>
<feature type="compositionally biased region" description="Basic and acidic residues" evidence="6">
    <location>
        <begin position="1196"/>
        <end position="1210"/>
    </location>
</feature>
<dbReference type="InterPro" id="IPR011545">
    <property type="entry name" value="DEAD/DEAH_box_helicase_dom"/>
</dbReference>
<dbReference type="PANTHER" id="PTHR44533:SF4">
    <property type="entry name" value="DEAD_H RNA HELICASE, PUTATIVE-RELATED"/>
    <property type="match status" value="1"/>
</dbReference>
<feature type="compositionally biased region" description="Acidic residues" evidence="6">
    <location>
        <begin position="1101"/>
        <end position="1112"/>
    </location>
</feature>
<keyword evidence="3" id="KW-0347">Helicase</keyword>
<dbReference type="InterPro" id="IPR001650">
    <property type="entry name" value="Helicase_C-like"/>
</dbReference>
<evidence type="ECO:0008006" key="11">
    <source>
        <dbReference type="Google" id="ProtNLM"/>
    </source>
</evidence>
<keyword evidence="10" id="KW-1185">Reference proteome</keyword>
<dbReference type="GO" id="GO:0005524">
    <property type="term" value="F:ATP binding"/>
    <property type="evidence" value="ECO:0007669"/>
    <property type="project" value="UniProtKB-KW"/>
</dbReference>
<dbReference type="FunFam" id="3.40.50.300:FF:001039">
    <property type="entry name" value="ATP-dependent RNA helicase DDX60"/>
    <property type="match status" value="1"/>
</dbReference>
<evidence type="ECO:0000256" key="5">
    <source>
        <dbReference type="SAM" id="Coils"/>
    </source>
</evidence>
<dbReference type="InterPro" id="IPR059032">
    <property type="entry name" value="WHD_DDX60"/>
</dbReference>
<dbReference type="PROSITE" id="PS51192">
    <property type="entry name" value="HELICASE_ATP_BIND_1"/>
    <property type="match status" value="1"/>
</dbReference>
<gene>
    <name evidence="9" type="ORF">PDIGIT_LOCUS3106</name>
</gene>
<feature type="domain" description="Helicase ATP-binding" evidence="7">
    <location>
        <begin position="766"/>
        <end position="936"/>
    </location>
</feature>
<feature type="region of interest" description="Disordered" evidence="6">
    <location>
        <begin position="535"/>
        <end position="567"/>
    </location>
</feature>
<organism evidence="9 10">
    <name type="scientific">Periconia digitata</name>
    <dbReference type="NCBI Taxonomy" id="1303443"/>
    <lineage>
        <taxon>Eukaryota</taxon>
        <taxon>Fungi</taxon>
        <taxon>Dikarya</taxon>
        <taxon>Ascomycota</taxon>
        <taxon>Pezizomycotina</taxon>
        <taxon>Dothideomycetes</taxon>
        <taxon>Pleosporomycetidae</taxon>
        <taxon>Pleosporales</taxon>
        <taxon>Massarineae</taxon>
        <taxon>Periconiaceae</taxon>
        <taxon>Periconia</taxon>
    </lineage>
</organism>
<evidence type="ECO:0000256" key="4">
    <source>
        <dbReference type="ARBA" id="ARBA00022840"/>
    </source>
</evidence>
<evidence type="ECO:0000256" key="2">
    <source>
        <dbReference type="ARBA" id="ARBA00022801"/>
    </source>
</evidence>
<feature type="region of interest" description="Disordered" evidence="6">
    <location>
        <begin position="1695"/>
        <end position="1776"/>
    </location>
</feature>
<dbReference type="Pfam" id="PF00270">
    <property type="entry name" value="DEAD"/>
    <property type="match status" value="1"/>
</dbReference>
<dbReference type="SUPFAM" id="SSF52540">
    <property type="entry name" value="P-loop containing nucleoside triphosphate hydrolases"/>
    <property type="match status" value="1"/>
</dbReference>
<evidence type="ECO:0000259" key="7">
    <source>
        <dbReference type="PROSITE" id="PS51192"/>
    </source>
</evidence>
<evidence type="ECO:0000313" key="10">
    <source>
        <dbReference type="Proteomes" id="UP001152607"/>
    </source>
</evidence>
<dbReference type="InterPro" id="IPR052431">
    <property type="entry name" value="SKI2_subfamily_helicases"/>
</dbReference>
<dbReference type="SMART" id="SM00490">
    <property type="entry name" value="HELICc"/>
    <property type="match status" value="1"/>
</dbReference>
<keyword evidence="2" id="KW-0378">Hydrolase</keyword>
<dbReference type="GO" id="GO:0016787">
    <property type="term" value="F:hydrolase activity"/>
    <property type="evidence" value="ECO:0007669"/>
    <property type="project" value="UniProtKB-KW"/>
</dbReference>
<dbReference type="CDD" id="cd18795">
    <property type="entry name" value="SF2_C_Ski2"/>
    <property type="match status" value="1"/>
</dbReference>
<feature type="compositionally biased region" description="Basic residues" evidence="6">
    <location>
        <begin position="1184"/>
        <end position="1195"/>
    </location>
</feature>
<dbReference type="Gene3D" id="3.40.50.300">
    <property type="entry name" value="P-loop containing nucleotide triphosphate hydrolases"/>
    <property type="match status" value="2"/>
</dbReference>
<dbReference type="InterPro" id="IPR014001">
    <property type="entry name" value="Helicase_ATP-bd"/>
</dbReference>
<protein>
    <recommendedName>
        <fullName evidence="11">DEAD/DEAH box helicase</fullName>
    </recommendedName>
</protein>
<dbReference type="PROSITE" id="PS51194">
    <property type="entry name" value="HELICASE_CTER"/>
    <property type="match status" value="1"/>
</dbReference>
<feature type="compositionally biased region" description="Basic and acidic residues" evidence="6">
    <location>
        <begin position="535"/>
        <end position="545"/>
    </location>
</feature>
<dbReference type="OrthoDB" id="2320933at2759"/>
<keyword evidence="1" id="KW-0547">Nucleotide-binding</keyword>
<accession>A0A9W4U756</accession>
<proteinExistence type="predicted"/>
<dbReference type="CDD" id="cd18025">
    <property type="entry name" value="DEXHc_DDX60"/>
    <property type="match status" value="1"/>
</dbReference>
<feature type="compositionally biased region" description="Acidic residues" evidence="6">
    <location>
        <begin position="1752"/>
        <end position="1763"/>
    </location>
</feature>
<dbReference type="Pfam" id="PF26076">
    <property type="entry name" value="WHD_DDX60"/>
    <property type="match status" value="1"/>
</dbReference>
<dbReference type="EMBL" id="CAOQHR010000002">
    <property type="protein sequence ID" value="CAI6308174.1"/>
    <property type="molecule type" value="Genomic_DNA"/>
</dbReference>
<dbReference type="GO" id="GO:0005737">
    <property type="term" value="C:cytoplasm"/>
    <property type="evidence" value="ECO:0007669"/>
    <property type="project" value="TreeGrafter"/>
</dbReference>
<name>A0A9W4U756_9PLEO</name>
<dbReference type="PANTHER" id="PTHR44533">
    <property type="entry name" value="DEAD/H RNA HELICASE, PUTATIVE-RELATED"/>
    <property type="match status" value="1"/>
</dbReference>
<comment type="caution">
    <text evidence="9">The sequence shown here is derived from an EMBL/GenBank/DDBJ whole genome shotgun (WGS) entry which is preliminary data.</text>
</comment>
<feature type="coiled-coil region" evidence="5">
    <location>
        <begin position="166"/>
        <end position="193"/>
    </location>
</feature>